<feature type="transmembrane region" description="Helical" evidence="2">
    <location>
        <begin position="33"/>
        <end position="51"/>
    </location>
</feature>
<dbReference type="EnsemblPlants" id="MELO3C010098.2.1">
    <property type="protein sequence ID" value="MELO3C010098.2.1"/>
    <property type="gene ID" value="MELO3C010098.2"/>
</dbReference>
<organism evidence="3">
    <name type="scientific">Cucumis melo</name>
    <name type="common">Muskmelon</name>
    <dbReference type="NCBI Taxonomy" id="3656"/>
    <lineage>
        <taxon>Eukaryota</taxon>
        <taxon>Viridiplantae</taxon>
        <taxon>Streptophyta</taxon>
        <taxon>Embryophyta</taxon>
        <taxon>Tracheophyta</taxon>
        <taxon>Spermatophyta</taxon>
        <taxon>Magnoliopsida</taxon>
        <taxon>eudicotyledons</taxon>
        <taxon>Gunneridae</taxon>
        <taxon>Pentapetalae</taxon>
        <taxon>rosids</taxon>
        <taxon>fabids</taxon>
        <taxon>Cucurbitales</taxon>
        <taxon>Cucurbitaceae</taxon>
        <taxon>Benincaseae</taxon>
        <taxon>Cucumis</taxon>
    </lineage>
</organism>
<sequence length="116" mass="12949">MPVICKRSFAVEICSTLFVVAPSPFVSTDASRSILVVTVHVLCNAIAFIFVHRSFFRLAIHVQPLPSHLWSSPSLLTRCEEGSDKAKLSAFRSLRSKPNPFQPKPSRAFHSHSEPF</sequence>
<evidence type="ECO:0000256" key="1">
    <source>
        <dbReference type="SAM" id="MobiDB-lite"/>
    </source>
</evidence>
<name>A0A9I9CY00_CUCME</name>
<keyword evidence="2" id="KW-0472">Membrane</keyword>
<keyword evidence="2" id="KW-0812">Transmembrane</keyword>
<keyword evidence="2" id="KW-1133">Transmembrane helix</keyword>
<reference evidence="3" key="1">
    <citation type="submission" date="2023-03" db="UniProtKB">
        <authorList>
            <consortium name="EnsemblPlants"/>
        </authorList>
    </citation>
    <scope>IDENTIFICATION</scope>
</reference>
<dbReference type="Gramene" id="MELO3C010098.2.1">
    <property type="protein sequence ID" value="MELO3C010098.2.1"/>
    <property type="gene ID" value="MELO3C010098.2"/>
</dbReference>
<feature type="region of interest" description="Disordered" evidence="1">
    <location>
        <begin position="95"/>
        <end position="116"/>
    </location>
</feature>
<dbReference type="AlphaFoldDB" id="A0A9I9CY00"/>
<evidence type="ECO:0000256" key="2">
    <source>
        <dbReference type="SAM" id="Phobius"/>
    </source>
</evidence>
<evidence type="ECO:0000313" key="3">
    <source>
        <dbReference type="EnsemblPlants" id="MELO3C010098.2.1"/>
    </source>
</evidence>
<proteinExistence type="predicted"/>
<protein>
    <submittedName>
        <fullName evidence="3">Uncharacterized protein</fullName>
    </submittedName>
</protein>
<accession>A0A9I9CY00</accession>